<feature type="domain" description="FIST C-domain" evidence="2">
    <location>
        <begin position="237"/>
        <end position="366"/>
    </location>
</feature>
<dbReference type="Proteomes" id="UP000642488">
    <property type="component" value="Unassembled WGS sequence"/>
</dbReference>
<dbReference type="AlphaFoldDB" id="A0A934IFC1"/>
<accession>A0A934IFC1</accession>
<evidence type="ECO:0000259" key="1">
    <source>
        <dbReference type="SMART" id="SM00897"/>
    </source>
</evidence>
<organism evidence="3 4">
    <name type="scientific">Palleronia pontilimi</name>
    <dbReference type="NCBI Taxonomy" id="1964209"/>
    <lineage>
        <taxon>Bacteria</taxon>
        <taxon>Pseudomonadati</taxon>
        <taxon>Pseudomonadota</taxon>
        <taxon>Alphaproteobacteria</taxon>
        <taxon>Rhodobacterales</taxon>
        <taxon>Roseobacteraceae</taxon>
        <taxon>Palleronia</taxon>
    </lineage>
</organism>
<dbReference type="InterPro" id="IPR019494">
    <property type="entry name" value="FIST_C"/>
</dbReference>
<reference evidence="3" key="1">
    <citation type="submission" date="2020-12" db="EMBL/GenBank/DDBJ databases">
        <title>Bacterial taxonomy.</title>
        <authorList>
            <person name="Pan X."/>
        </authorList>
    </citation>
    <scope>NUCLEOTIDE SEQUENCE</scope>
    <source>
        <strain evidence="3">KCTC 52957</strain>
    </source>
</reference>
<protein>
    <submittedName>
        <fullName evidence="3">FIST C-terminal domain-containing protein</fullName>
    </submittedName>
</protein>
<sequence length="385" mass="41175">MPTADGRAPAHLIRNATVPCDLDDPIGALKDQLGPGPFAQVFFFVSPACDFAALSLRARDAFPGTSTLLASTAGELGPEGYAEATIIAVALPQAHFRCRTLAIAPLDGLDPDGLSGHLVSERMALSTDHPDLPGGFAFLLVDGLSMREDTLLSAILPGLGTLPLFGGSTGDGRRFRKTHLALDGVVLDQAAVLTLVATDCETRVFSLDNLRPADTRMVVTGADPERRLVTHINAAPAAREYARLIGKDPDQLDEFTFAAHPVAVQLGDRHHVRAIQRVNAAGELHFFSAIEEGMVLRVAHADDLPDHLDRALSGLSQDQPPGDILACDCILRRIAAEQSQSVRAVSDVLSRHRVIGFSTYGEQIGPMHVNQTMTGVAIYPPRTRE</sequence>
<gene>
    <name evidence="3" type="ORF">ILP92_03060</name>
</gene>
<dbReference type="SMART" id="SM01204">
    <property type="entry name" value="FIST_C"/>
    <property type="match status" value="1"/>
</dbReference>
<evidence type="ECO:0000313" key="4">
    <source>
        <dbReference type="Proteomes" id="UP000642488"/>
    </source>
</evidence>
<evidence type="ECO:0000259" key="2">
    <source>
        <dbReference type="SMART" id="SM01204"/>
    </source>
</evidence>
<evidence type="ECO:0000313" key="3">
    <source>
        <dbReference type="EMBL" id="MBJ3761726.1"/>
    </source>
</evidence>
<comment type="caution">
    <text evidence="3">The sequence shown here is derived from an EMBL/GenBank/DDBJ whole genome shotgun (WGS) entry which is preliminary data.</text>
</comment>
<dbReference type="EMBL" id="JAEKPD010000002">
    <property type="protein sequence ID" value="MBJ3761726.1"/>
    <property type="molecule type" value="Genomic_DNA"/>
</dbReference>
<keyword evidence="4" id="KW-1185">Reference proteome</keyword>
<dbReference type="PANTHER" id="PTHR40252">
    <property type="entry name" value="BLR0328 PROTEIN"/>
    <property type="match status" value="1"/>
</dbReference>
<dbReference type="Pfam" id="PF08495">
    <property type="entry name" value="FIST"/>
    <property type="match status" value="1"/>
</dbReference>
<dbReference type="SMART" id="SM00897">
    <property type="entry name" value="FIST"/>
    <property type="match status" value="1"/>
</dbReference>
<dbReference type="Pfam" id="PF10442">
    <property type="entry name" value="FIST_C"/>
    <property type="match status" value="1"/>
</dbReference>
<dbReference type="PANTHER" id="PTHR40252:SF2">
    <property type="entry name" value="BLR0328 PROTEIN"/>
    <property type="match status" value="1"/>
</dbReference>
<feature type="domain" description="FIST" evidence="1">
    <location>
        <begin position="36"/>
        <end position="236"/>
    </location>
</feature>
<proteinExistence type="predicted"/>
<name>A0A934IFC1_9RHOB</name>
<dbReference type="InterPro" id="IPR013702">
    <property type="entry name" value="FIST_domain_N"/>
</dbReference>